<reference evidence="1" key="1">
    <citation type="journal article" date="2023" name="GigaByte">
        <title>Genome assembly of the bearded iris, Iris pallida Lam.</title>
        <authorList>
            <person name="Bruccoleri R.E."/>
            <person name="Oakeley E.J."/>
            <person name="Faust A.M.E."/>
            <person name="Altorfer M."/>
            <person name="Dessus-Babus S."/>
            <person name="Burckhardt D."/>
            <person name="Oertli M."/>
            <person name="Naumann U."/>
            <person name="Petersen F."/>
            <person name="Wong J."/>
        </authorList>
    </citation>
    <scope>NUCLEOTIDE SEQUENCE</scope>
    <source>
        <strain evidence="1">GSM-AAB239-AS_SAM_17_03QT</strain>
    </source>
</reference>
<evidence type="ECO:0008006" key="3">
    <source>
        <dbReference type="Google" id="ProtNLM"/>
    </source>
</evidence>
<dbReference type="Proteomes" id="UP001140949">
    <property type="component" value="Unassembled WGS sequence"/>
</dbReference>
<reference evidence="1" key="2">
    <citation type="submission" date="2023-04" db="EMBL/GenBank/DDBJ databases">
        <authorList>
            <person name="Bruccoleri R.E."/>
            <person name="Oakeley E.J."/>
            <person name="Faust A.-M."/>
            <person name="Dessus-Babus S."/>
            <person name="Altorfer M."/>
            <person name="Burckhardt D."/>
            <person name="Oertli M."/>
            <person name="Naumann U."/>
            <person name="Petersen F."/>
            <person name="Wong J."/>
        </authorList>
    </citation>
    <scope>NUCLEOTIDE SEQUENCE</scope>
    <source>
        <strain evidence="1">GSM-AAB239-AS_SAM_17_03QT</strain>
        <tissue evidence="1">Leaf</tissue>
    </source>
</reference>
<dbReference type="AlphaFoldDB" id="A0AAX6G5A6"/>
<organism evidence="1 2">
    <name type="scientific">Iris pallida</name>
    <name type="common">Sweet iris</name>
    <dbReference type="NCBI Taxonomy" id="29817"/>
    <lineage>
        <taxon>Eukaryota</taxon>
        <taxon>Viridiplantae</taxon>
        <taxon>Streptophyta</taxon>
        <taxon>Embryophyta</taxon>
        <taxon>Tracheophyta</taxon>
        <taxon>Spermatophyta</taxon>
        <taxon>Magnoliopsida</taxon>
        <taxon>Liliopsida</taxon>
        <taxon>Asparagales</taxon>
        <taxon>Iridaceae</taxon>
        <taxon>Iridoideae</taxon>
        <taxon>Irideae</taxon>
        <taxon>Iris</taxon>
    </lineage>
</organism>
<dbReference type="EMBL" id="JANAVB010022597">
    <property type="protein sequence ID" value="KAJ6823762.1"/>
    <property type="molecule type" value="Genomic_DNA"/>
</dbReference>
<comment type="caution">
    <text evidence="1">The sequence shown here is derived from an EMBL/GenBank/DDBJ whole genome shotgun (WGS) entry which is preliminary data.</text>
</comment>
<proteinExistence type="predicted"/>
<accession>A0AAX6G5A6</accession>
<name>A0AAX6G5A6_IRIPA</name>
<evidence type="ECO:0000313" key="1">
    <source>
        <dbReference type="EMBL" id="KAJ6823762.1"/>
    </source>
</evidence>
<sequence>MTTKVSSRWFRLKDFVYLLISLPCGKGGRGLRSRSGTICEFPPPAVHNGLANQFSASQRFLASSRASRSSSLKGHWSFSMSNCDICRSRRITAMTV</sequence>
<protein>
    <recommendedName>
        <fullName evidence="3">Secreted protein</fullName>
    </recommendedName>
</protein>
<keyword evidence="2" id="KW-1185">Reference proteome</keyword>
<evidence type="ECO:0000313" key="2">
    <source>
        <dbReference type="Proteomes" id="UP001140949"/>
    </source>
</evidence>
<gene>
    <name evidence="1" type="ORF">M6B38_128850</name>
</gene>